<comment type="caution">
    <text evidence="1">The sequence shown here is derived from an EMBL/GenBank/DDBJ whole genome shotgun (WGS) entry which is preliminary data.</text>
</comment>
<name>A0A645IVS7_9ZZZZ</name>
<organism evidence="1">
    <name type="scientific">bioreactor metagenome</name>
    <dbReference type="NCBI Taxonomy" id="1076179"/>
    <lineage>
        <taxon>unclassified sequences</taxon>
        <taxon>metagenomes</taxon>
        <taxon>ecological metagenomes</taxon>
    </lineage>
</organism>
<evidence type="ECO:0000313" key="1">
    <source>
        <dbReference type="EMBL" id="MPN55441.1"/>
    </source>
</evidence>
<sequence length="151" mass="17240">MLHSVYEDQILHVRLLQNIIQLLQLIIGVDGQEYGPDPCGREHQDDPVRHVGGPDRYLLPFLHSHGHEALGDPVDLFAELLPRETEVPVHIDQGIVVRVVRYAFVEQVPEPLVGRYLFARNAGHVPTSVRCVEHGEYLRRTVDCAYEVRDH</sequence>
<gene>
    <name evidence="1" type="ORF">SDC9_203123</name>
</gene>
<dbReference type="EMBL" id="VSSQ01124694">
    <property type="protein sequence ID" value="MPN55441.1"/>
    <property type="molecule type" value="Genomic_DNA"/>
</dbReference>
<accession>A0A645IVS7</accession>
<proteinExistence type="predicted"/>
<reference evidence="1" key="1">
    <citation type="submission" date="2019-08" db="EMBL/GenBank/DDBJ databases">
        <authorList>
            <person name="Kucharzyk K."/>
            <person name="Murdoch R.W."/>
            <person name="Higgins S."/>
            <person name="Loffler F."/>
        </authorList>
    </citation>
    <scope>NUCLEOTIDE SEQUENCE</scope>
</reference>
<protein>
    <submittedName>
        <fullName evidence="1">Uncharacterized protein</fullName>
    </submittedName>
</protein>
<dbReference type="AlphaFoldDB" id="A0A645IVS7"/>